<dbReference type="PIRSF" id="PIRSF000354">
    <property type="entry name" value="Factors_V_VIII"/>
    <property type="match status" value="1"/>
</dbReference>
<feature type="domain" description="F5/8 type C" evidence="12">
    <location>
        <begin position="1476"/>
        <end position="1630"/>
    </location>
</feature>
<evidence type="ECO:0000256" key="1">
    <source>
        <dbReference type="ARBA" id="ARBA00004613"/>
    </source>
</evidence>
<feature type="disulfide bond" evidence="10">
    <location>
        <begin position="173"/>
        <end position="199"/>
    </location>
</feature>
<keyword evidence="4" id="KW-0479">Metal-binding</keyword>
<dbReference type="Gene3D" id="2.60.120.260">
    <property type="entry name" value="Galactose-binding domain-like"/>
    <property type="match status" value="2"/>
</dbReference>
<dbReference type="InterPro" id="IPR000421">
    <property type="entry name" value="FA58C"/>
</dbReference>
<proteinExistence type="inferred from homology"/>
<dbReference type="InterPro" id="IPR033138">
    <property type="entry name" value="Cu_oxidase_CS"/>
</dbReference>
<feature type="disulfide bond" evidence="10">
    <location>
        <begin position="1135"/>
        <end position="1161"/>
    </location>
</feature>
<feature type="domain" description="F5/8 type C" evidence="12">
    <location>
        <begin position="1324"/>
        <end position="1471"/>
    </location>
</feature>
<feature type="disulfide bond" evidence="10">
    <location>
        <begin position="547"/>
        <end position="573"/>
    </location>
</feature>
<keyword evidence="5 11" id="KW-0732">Signal</keyword>
<feature type="disulfide bond" evidence="10">
    <location>
        <begin position="647"/>
        <end position="728"/>
    </location>
</feature>
<keyword evidence="9" id="KW-0325">Glycoprotein</keyword>
<dbReference type="PROSITE" id="PS01285">
    <property type="entry name" value="FA58C_1"/>
    <property type="match status" value="2"/>
</dbReference>
<evidence type="ECO:0000313" key="13">
    <source>
        <dbReference type="EMBL" id="KAF7228297.1"/>
    </source>
</evidence>
<keyword evidence="3" id="KW-0964">Secreted</keyword>
<feature type="signal peptide" evidence="11">
    <location>
        <begin position="1"/>
        <end position="21"/>
    </location>
</feature>
<evidence type="ECO:0000256" key="4">
    <source>
        <dbReference type="ARBA" id="ARBA00022723"/>
    </source>
</evidence>
<evidence type="ECO:0000313" key="14">
    <source>
        <dbReference type="Ensembl" id="ENSNFUP00015008498.1"/>
    </source>
</evidence>
<dbReference type="GeneID" id="107377231"/>
<dbReference type="InterPro" id="IPR008979">
    <property type="entry name" value="Galactose-bd-like_sf"/>
</dbReference>
<feature type="disulfide bond" evidence="10">
    <location>
        <begin position="1324"/>
        <end position="1471"/>
    </location>
</feature>
<dbReference type="Ensembl" id="ENSNFUT00015008931.1">
    <property type="protein sequence ID" value="ENSNFUP00015008498.1"/>
    <property type="gene ID" value="ENSNFUG00015004141.1"/>
</dbReference>
<dbReference type="OMA" id="TWDYAPH"/>
<dbReference type="PANTHER" id="PTHR46806:SF7">
    <property type="entry name" value="COAGULATION FACTOR VIII"/>
    <property type="match status" value="1"/>
</dbReference>
<evidence type="ECO:0000256" key="6">
    <source>
        <dbReference type="ARBA" id="ARBA00022737"/>
    </source>
</evidence>
<evidence type="ECO:0000256" key="9">
    <source>
        <dbReference type="ARBA" id="ARBA00023180"/>
    </source>
</evidence>
<reference evidence="14" key="3">
    <citation type="submission" date="2025-05" db="UniProtKB">
        <authorList>
            <consortium name="Ensembl"/>
        </authorList>
    </citation>
    <scope>IDENTIFICATION</scope>
</reference>
<dbReference type="OrthoDB" id="2121828at2759"/>
<feature type="chain" id="PRO_5044681267" evidence="11">
    <location>
        <begin position="22"/>
        <end position="1634"/>
    </location>
</feature>
<feature type="disulfide bond" evidence="10">
    <location>
        <begin position="1202"/>
        <end position="1206"/>
    </location>
</feature>
<dbReference type="Pfam" id="PF07731">
    <property type="entry name" value="Cu-oxidase_2"/>
    <property type="match status" value="1"/>
</dbReference>
<dbReference type="CDD" id="cd00057">
    <property type="entry name" value="FA58C"/>
    <property type="match status" value="2"/>
</dbReference>
<dbReference type="PROSITE" id="PS00079">
    <property type="entry name" value="MULTICOPPER_OXIDASE1"/>
    <property type="match status" value="2"/>
</dbReference>
<dbReference type="FunFam" id="2.60.120.260:FF:000002">
    <property type="entry name" value="Coagulation factor VIII"/>
    <property type="match status" value="2"/>
</dbReference>
<feature type="disulfide bond" evidence="10">
    <location>
        <begin position="267"/>
        <end position="349"/>
    </location>
</feature>
<dbReference type="InterPro" id="IPR011706">
    <property type="entry name" value="Cu-oxidase_C"/>
</dbReference>
<dbReference type="Pfam" id="PF00754">
    <property type="entry name" value="F5_F8_type_C"/>
    <property type="match status" value="2"/>
</dbReference>
<dbReference type="Pfam" id="PF07732">
    <property type="entry name" value="Cu-oxidase_3"/>
    <property type="match status" value="1"/>
</dbReference>
<dbReference type="InterPro" id="IPR011707">
    <property type="entry name" value="Cu-oxidase-like_N"/>
</dbReference>
<dbReference type="InterPro" id="IPR024715">
    <property type="entry name" value="Factor_5/8-like"/>
</dbReference>
<sequence length="1634" mass="185473">MEMMRSLHLLLPLLLLHSSLGAEERSAAVREYFIAAVEIGWDYIYLDGAAPASDQRGRSKEVAQKYIKAVYRDYTDSTYTVPKSRAAWTGIQGPVIVTQAGETVVVHFKNLASKPYSISPVGITYWKQSEGAGYDDSTAGEEKDDDAVFPGGYYKYVWNISPKDGPTISDPDCLTYSYSSQVDTVRDMNSGLIGALLICKSSVFTDEGHRRSPAFVLLFAVFDETKSWYGERRERMTSEKFRRSSSMKEYHTINGYVNSSLPGLTLCQGRDPVSWHMIGIGTAPEIHSIRFQDHSLQVLTHRKVTVEVTPMTFVTAEMRPTTLGRFLISCQIHAHRYDGMNALFTVEKCPEPITVPKTSLRNVQNNDYSEEEEEESDDLFNTVHYQPKKPQVQARASRGQQPTIWEHFIAAEEITWNYAPHLKPTDSELQSRYLPAEPHHLHYEYKKVVYVEYTDGSFTQRKNADITLLGPTLKGEVNDQLHITFKNLASRPFNIYPNGLSKIYPQQRSRSAAENELRSMEVPPNGTFGYIWSLTTDDGPLEGDPQCLTQLYQSTIAPEQDLASGLVGTLLICKFDAIDVRGKLLGPDKKIDLIFAVFDENKSWYFKQNMQKSRLSSFSDADPEFYRSNVIYSINGIMFSGRRFVMCHTDVSFWHVANVGTQSDFLSVYFSGNLFQYQGLYQSVLTLFPMTAVTVPMETDVIGEWEISAFDNSLKSRGMSVQYTVLPCNSGEISLVDHDEDEDISDYYDDIQPRGSRPQNGTLLVRVCKKLVSNKTNVTLNKTERVACEVRRVPVASLGETKPSKDAGIPEDVLQKIERDEDWTTRHNRTGKRQTRQLDGNWTNGDADFGALDEEILMKVDREDAENMTDTDSEVMTKGRNEENRRTIEDAILPTREASIGEKISSADFISLYDMNNTVVPQDYLSTEPERLTDVLLDLEYNFTDANATDVILSLDYDDYSDEGNSSSDVLSSDYLNIRSGEFRPRHYFIAAEEITWDYGIKTPLQFIKPEDTRRGMRKFLPEYKKVVFRAYRDRDFQYPVSRGEFQEHLGIMGPLIRTEVNDLLTVVFRNKAKRPFSFHLHGVYDRSQGAGVVLTSSSSAPAGVPGDPVPPGEARTYNWKINKKQGPAEPEFDCKTGAYYSTVDKEKDLNSGLIGPLVICKSGTLKTGRNKKPDIREFSLLFHTFDETKSWYLEENLQQYCAPPCWANPKDPWYHTSNRFAAINGYVAETLPGLIVAQHQPVRWHLLNVGDDREYHAVHFHGLPFTLHTQQEHRMGVFSLFPGVYGTVEMRPPTVGTWLVECTIGDYQLAGMRAKLLVYNPDCALPLGMKSERIEDSQITASDHAGDWEPRLARLHQSGFINAWVGRSGKSWLQVDLLKPTLLHGIQTQGVQSKLRDHYITYFFISYSLNQQTWTTYIGNNTRNKVLYGNVDSSRVKENRFYPPFVARYIRIQPRNYVLKPALRMELLGCDLNSCSLPLGLQLKSMPDSSFRASSFHSSLLRAWSPHFARLHLTGGANAWRPKSNNPHEWLQVDLGKVKRLTGVITQGARSLMTQMMVTEFSVAYSPDGHSWRTVLERGSQGEKIFLGNNDPDEEALNVFDPPLFGRFIRIYPRGWINDIALRLEVLGCDTLQ</sequence>
<evidence type="ECO:0000256" key="7">
    <source>
        <dbReference type="ARBA" id="ARBA00022837"/>
    </source>
</evidence>
<evidence type="ECO:0000259" key="12">
    <source>
        <dbReference type="PROSITE" id="PS50022"/>
    </source>
</evidence>
<dbReference type="PROSITE" id="PS01286">
    <property type="entry name" value="FA58C_2"/>
    <property type="match status" value="2"/>
</dbReference>
<dbReference type="Gene3D" id="2.60.40.420">
    <property type="entry name" value="Cupredoxins - blue copper proteins"/>
    <property type="match status" value="4"/>
</dbReference>
<protein>
    <submittedName>
        <fullName evidence="13 14">Coagulation factor VIII-like</fullName>
    </submittedName>
</protein>
<dbReference type="Proteomes" id="UP000694548">
    <property type="component" value="Chromosome sgr01"/>
</dbReference>
<dbReference type="EMBL" id="JAAVVJ010000002">
    <property type="protein sequence ID" value="KAF7228297.1"/>
    <property type="molecule type" value="Genomic_DNA"/>
</dbReference>
<dbReference type="GO" id="GO:0005886">
    <property type="term" value="C:plasma membrane"/>
    <property type="evidence" value="ECO:0007669"/>
    <property type="project" value="TreeGrafter"/>
</dbReference>
<dbReference type="GO" id="GO:0038023">
    <property type="term" value="F:signaling receptor activity"/>
    <property type="evidence" value="ECO:0007669"/>
    <property type="project" value="TreeGrafter"/>
</dbReference>
<dbReference type="InterPro" id="IPR008972">
    <property type="entry name" value="Cupredoxin"/>
</dbReference>
<keyword evidence="15" id="KW-1185">Reference proteome</keyword>
<evidence type="ECO:0000256" key="10">
    <source>
        <dbReference type="PIRSR" id="PIRSR000354-1"/>
    </source>
</evidence>
<dbReference type="KEGG" id="nfu:107377231"/>
<reference evidence="14" key="1">
    <citation type="submission" date="2014-08" db="EMBL/GenBank/DDBJ databases">
        <authorList>
            <person name="Senf B."/>
            <person name="Petzold A."/>
            <person name="Downie B.R."/>
            <person name="Koch P."/>
            <person name="Platzer M."/>
        </authorList>
    </citation>
    <scope>NUCLEOTIDE SEQUENCE [LARGE SCALE GENOMIC DNA]</scope>
    <source>
        <strain evidence="14">GRZ</strain>
    </source>
</reference>
<keyword evidence="8 10" id="KW-1015">Disulfide bond</keyword>
<evidence type="ECO:0000313" key="15">
    <source>
        <dbReference type="Proteomes" id="UP000694548"/>
    </source>
</evidence>
<dbReference type="PROSITE" id="PS50022">
    <property type="entry name" value="FA58C_3"/>
    <property type="match status" value="2"/>
</dbReference>
<comment type="similarity">
    <text evidence="2">Belongs to the multicopper oxidase family.</text>
</comment>
<accession>A0A8C6KW94</accession>
<dbReference type="FunFam" id="2.60.40.420:FF:000028">
    <property type="entry name" value="Ceruloplasmin"/>
    <property type="match status" value="2"/>
</dbReference>
<dbReference type="SUPFAM" id="SSF49503">
    <property type="entry name" value="Cupredoxins"/>
    <property type="match status" value="6"/>
</dbReference>
<evidence type="ECO:0000256" key="8">
    <source>
        <dbReference type="ARBA" id="ARBA00023157"/>
    </source>
</evidence>
<dbReference type="GeneTree" id="ENSGT00940000157994"/>
<evidence type="ECO:0000256" key="3">
    <source>
        <dbReference type="ARBA" id="ARBA00022525"/>
    </source>
</evidence>
<dbReference type="SMART" id="SM00231">
    <property type="entry name" value="FA58C"/>
    <property type="match status" value="2"/>
</dbReference>
<dbReference type="Proteomes" id="UP000822369">
    <property type="component" value="Chromosome 2"/>
</dbReference>
<dbReference type="PANTHER" id="PTHR46806">
    <property type="entry name" value="F5/8 TYPE C DOMAIN-CONTAINING PROTEIN"/>
    <property type="match status" value="1"/>
</dbReference>
<reference evidence="13" key="2">
    <citation type="submission" date="2020-03" db="EMBL/GenBank/DDBJ databases">
        <title>Intra-Species Differences in Population Size shape Life History and Genome Evolution.</title>
        <authorList>
            <person name="Willemsen D."/>
            <person name="Cui R."/>
            <person name="Valenzano D.R."/>
        </authorList>
    </citation>
    <scope>NUCLEOTIDE SEQUENCE</scope>
    <source>
        <strain evidence="13">GRZ</strain>
        <tissue evidence="13">Whole</tissue>
    </source>
</reference>
<dbReference type="RefSeq" id="XP_015802198.3">
    <property type="nucleotide sequence ID" value="XM_015946712.3"/>
</dbReference>
<gene>
    <name evidence="14" type="primary">f8</name>
    <name evidence="13" type="ORF">G4P62_000378</name>
</gene>
<evidence type="ECO:0000256" key="2">
    <source>
        <dbReference type="ARBA" id="ARBA00010609"/>
    </source>
</evidence>
<organism evidence="14 15">
    <name type="scientific">Nothobranchius furzeri</name>
    <name type="common">Turquoise killifish</name>
    <dbReference type="NCBI Taxonomy" id="105023"/>
    <lineage>
        <taxon>Eukaryota</taxon>
        <taxon>Metazoa</taxon>
        <taxon>Chordata</taxon>
        <taxon>Craniata</taxon>
        <taxon>Vertebrata</taxon>
        <taxon>Euteleostomi</taxon>
        <taxon>Actinopterygii</taxon>
        <taxon>Neopterygii</taxon>
        <taxon>Teleostei</taxon>
        <taxon>Neoteleostei</taxon>
        <taxon>Acanthomorphata</taxon>
        <taxon>Ovalentaria</taxon>
        <taxon>Atherinomorphae</taxon>
        <taxon>Cyprinodontiformes</taxon>
        <taxon>Nothobranchiidae</taxon>
        <taxon>Nothobranchius</taxon>
    </lineage>
</organism>
<evidence type="ECO:0000256" key="5">
    <source>
        <dbReference type="ARBA" id="ARBA00022729"/>
    </source>
</evidence>
<comment type="subcellular location">
    <subcellularLocation>
        <location evidence="1">Secreted</location>
    </subcellularLocation>
</comment>
<dbReference type="InterPro" id="IPR050633">
    <property type="entry name" value="Neuropilin_MCO_CoagFactor"/>
</dbReference>
<keyword evidence="7" id="KW-0106">Calcium</keyword>
<dbReference type="GO" id="GO:0005507">
    <property type="term" value="F:copper ion binding"/>
    <property type="evidence" value="ECO:0007669"/>
    <property type="project" value="InterPro"/>
</dbReference>
<dbReference type="SUPFAM" id="SSF49785">
    <property type="entry name" value="Galactose-binding domain-like"/>
    <property type="match status" value="2"/>
</dbReference>
<name>A0A8C6KW94_NOTFU</name>
<dbReference type="GO" id="GO:0016491">
    <property type="term" value="F:oxidoreductase activity"/>
    <property type="evidence" value="ECO:0007669"/>
    <property type="project" value="InterPro"/>
</dbReference>
<keyword evidence="6" id="KW-0677">Repeat</keyword>
<dbReference type="GO" id="GO:0005576">
    <property type="term" value="C:extracellular region"/>
    <property type="evidence" value="ECO:0007669"/>
    <property type="project" value="UniProtKB-SubCell"/>
</dbReference>
<evidence type="ECO:0000256" key="11">
    <source>
        <dbReference type="SAM" id="SignalP"/>
    </source>
</evidence>